<name>A0A8M8V0J0_SESIN</name>
<dbReference type="PANTHER" id="PTHR16441:SF0">
    <property type="entry name" value="COILED-COIL DOMAIN-CONTAINING PROTEIN 93"/>
    <property type="match status" value="1"/>
</dbReference>
<evidence type="ECO:0000313" key="3">
    <source>
        <dbReference type="Proteomes" id="UP000504604"/>
    </source>
</evidence>
<sequence>MIRNLDDRMHGIRRHSSENVSRCEADASDQVRILRERIDKECPNSMGWRVVSLLESLKALEKQEFDYQSRRSSDCSRLQEEIDELDNMLHSGVDDEGSVKSDHYFQGSNALLDSAKKELATKLRSIVSVKRQLDGVPSQAELIQYELRFSELNTQIQKKLRQTRKHYDTYNALLEIKELMLKETSLLNSISLQFQNAIASADGRTKLINSLEGILNGTQQKLEKVQLTLQSEQKFCDTVKDKYAAAIAEQRQSSSLLKLFQEECARNERLQAQVENEGSEASTVVQLQNQPEGRRNRRWRAYA</sequence>
<dbReference type="GO" id="GO:0006893">
    <property type="term" value="P:Golgi to plasma membrane transport"/>
    <property type="evidence" value="ECO:0007669"/>
    <property type="project" value="TreeGrafter"/>
</dbReference>
<keyword evidence="3" id="KW-1185">Reference proteome</keyword>
<reference evidence="4" key="1">
    <citation type="submission" date="2025-08" db="UniProtKB">
        <authorList>
            <consortium name="RefSeq"/>
        </authorList>
    </citation>
    <scope>IDENTIFICATION</scope>
</reference>
<dbReference type="RefSeq" id="XP_020549855.1">
    <property type="nucleotide sequence ID" value="XM_020694196.1"/>
</dbReference>
<proteinExistence type="predicted"/>
<dbReference type="AlphaFoldDB" id="A0A8M8V0J0"/>
<evidence type="ECO:0000256" key="1">
    <source>
        <dbReference type="SAM" id="MobiDB-lite"/>
    </source>
</evidence>
<protein>
    <submittedName>
        <fullName evidence="4">Coiled-coil domain-containing protein 93 isoform X1</fullName>
    </submittedName>
</protein>
<evidence type="ECO:0000313" key="4">
    <source>
        <dbReference type="RefSeq" id="XP_020549855.1"/>
    </source>
</evidence>
<feature type="region of interest" description="Disordered" evidence="1">
    <location>
        <begin position="275"/>
        <end position="303"/>
    </location>
</feature>
<feature type="domain" description="CCDC93 coiled-coil" evidence="2">
    <location>
        <begin position="51"/>
        <end position="273"/>
    </location>
</feature>
<evidence type="ECO:0000259" key="2">
    <source>
        <dbReference type="Pfam" id="PF09762"/>
    </source>
</evidence>
<organism evidence="3 4">
    <name type="scientific">Sesamum indicum</name>
    <name type="common">Oriental sesame</name>
    <name type="synonym">Sesamum orientale</name>
    <dbReference type="NCBI Taxonomy" id="4182"/>
    <lineage>
        <taxon>Eukaryota</taxon>
        <taxon>Viridiplantae</taxon>
        <taxon>Streptophyta</taxon>
        <taxon>Embryophyta</taxon>
        <taxon>Tracheophyta</taxon>
        <taxon>Spermatophyta</taxon>
        <taxon>Magnoliopsida</taxon>
        <taxon>eudicotyledons</taxon>
        <taxon>Gunneridae</taxon>
        <taxon>Pentapetalae</taxon>
        <taxon>asterids</taxon>
        <taxon>lamiids</taxon>
        <taxon>Lamiales</taxon>
        <taxon>Pedaliaceae</taxon>
        <taxon>Sesamum</taxon>
    </lineage>
</organism>
<dbReference type="Proteomes" id="UP000504604">
    <property type="component" value="Linkage group LG6"/>
</dbReference>
<dbReference type="PANTHER" id="PTHR16441">
    <property type="entry name" value="FIDIPIDINE"/>
    <property type="match status" value="1"/>
</dbReference>
<dbReference type="GeneID" id="105164814"/>
<feature type="compositionally biased region" description="Polar residues" evidence="1">
    <location>
        <begin position="275"/>
        <end position="291"/>
    </location>
</feature>
<gene>
    <name evidence="4" type="primary">LOC105164814</name>
</gene>
<dbReference type="OrthoDB" id="16092at2759"/>
<dbReference type="InterPro" id="IPR039116">
    <property type="entry name" value="CCDC93"/>
</dbReference>
<dbReference type="InterPro" id="IPR019159">
    <property type="entry name" value="CCDC93_CC"/>
</dbReference>
<dbReference type="Pfam" id="PF09762">
    <property type="entry name" value="CCDC93_CC"/>
    <property type="match status" value="1"/>
</dbReference>
<accession>A0A8M8V0J0</accession>